<dbReference type="GO" id="GO:0019843">
    <property type="term" value="F:rRNA binding"/>
    <property type="evidence" value="ECO:0007669"/>
    <property type="project" value="UniProtKB-KW"/>
</dbReference>
<dbReference type="Gene3D" id="2.40.30.10">
    <property type="entry name" value="Translation factors"/>
    <property type="match status" value="1"/>
</dbReference>
<comment type="similarity">
    <text evidence="2">Belongs to the universal ribosomal protein uL3 family.</text>
</comment>
<keyword evidence="3" id="KW-0699">rRNA-binding</keyword>
<protein>
    <recommendedName>
        <fullName evidence="7">Large ribosomal subunit protein uL3c</fullName>
    </recommendedName>
</protein>
<evidence type="ECO:0000256" key="6">
    <source>
        <dbReference type="ARBA" id="ARBA00023274"/>
    </source>
</evidence>
<evidence type="ECO:0000256" key="5">
    <source>
        <dbReference type="ARBA" id="ARBA00022980"/>
    </source>
</evidence>
<evidence type="ECO:0000256" key="7">
    <source>
        <dbReference type="ARBA" id="ARBA00035213"/>
    </source>
</evidence>
<evidence type="ECO:0000256" key="4">
    <source>
        <dbReference type="ARBA" id="ARBA00022884"/>
    </source>
</evidence>
<evidence type="ECO:0000256" key="8">
    <source>
        <dbReference type="SAM" id="MobiDB-lite"/>
    </source>
</evidence>
<evidence type="ECO:0000256" key="3">
    <source>
        <dbReference type="ARBA" id="ARBA00022730"/>
    </source>
</evidence>
<dbReference type="PANTHER" id="PTHR11229:SF16">
    <property type="entry name" value="LARGE RIBOSOMAL SUBUNIT PROTEIN UL3C"/>
    <property type="match status" value="1"/>
</dbReference>
<dbReference type="SUPFAM" id="SSF50447">
    <property type="entry name" value="Translation proteins"/>
    <property type="match status" value="1"/>
</dbReference>
<keyword evidence="5 9" id="KW-0689">Ribosomal protein</keyword>
<dbReference type="Gene3D" id="3.30.160.810">
    <property type="match status" value="1"/>
</dbReference>
<reference evidence="9" key="1">
    <citation type="journal article" date="2020" name="Front. Plant Sci.">
        <title>Comparative Plastid Genomics of Non-Photosynthetic Chrysophytes: Genome Reduction and Compaction.</title>
        <authorList>
            <person name="Kim J.I."/>
            <person name="Jeong M."/>
            <person name="Archibald J.M."/>
            <person name="Shin W."/>
        </authorList>
    </citation>
    <scope>NUCLEOTIDE SEQUENCE</scope>
    <source>
        <strain evidence="9">Yongseonkyo072317C3</strain>
    </source>
</reference>
<dbReference type="NCBIfam" id="TIGR03625">
    <property type="entry name" value="L3_bact"/>
    <property type="match status" value="1"/>
</dbReference>
<dbReference type="GO" id="GO:0006412">
    <property type="term" value="P:translation"/>
    <property type="evidence" value="ECO:0007669"/>
    <property type="project" value="InterPro"/>
</dbReference>
<dbReference type="FunFam" id="2.40.30.10:FF:000065">
    <property type="entry name" value="50S ribosomal protein L3, chloroplastic"/>
    <property type="match status" value="1"/>
</dbReference>
<dbReference type="GO" id="GO:0022625">
    <property type="term" value="C:cytosolic large ribosomal subunit"/>
    <property type="evidence" value="ECO:0007669"/>
    <property type="project" value="TreeGrafter"/>
</dbReference>
<comment type="subcellular location">
    <subcellularLocation>
        <location evidence="1">Plastid</location>
        <location evidence="1">Chloroplast</location>
    </subcellularLocation>
</comment>
<dbReference type="InterPro" id="IPR009000">
    <property type="entry name" value="Transl_B-barrel_sf"/>
</dbReference>
<evidence type="ECO:0000256" key="1">
    <source>
        <dbReference type="ARBA" id="ARBA00004229"/>
    </source>
</evidence>
<dbReference type="GO" id="GO:0003735">
    <property type="term" value="F:structural constituent of ribosome"/>
    <property type="evidence" value="ECO:0007669"/>
    <property type="project" value="InterPro"/>
</dbReference>
<keyword evidence="6" id="KW-0687">Ribonucleoprotein</keyword>
<dbReference type="EMBL" id="MN935478">
    <property type="protein sequence ID" value="QOU10687.1"/>
    <property type="molecule type" value="Genomic_DNA"/>
</dbReference>
<gene>
    <name evidence="9" type="primary">rpl3</name>
    <name evidence="9" type="ORF">PoterioPt_p052</name>
</gene>
<accession>A0A7S6T9Z9</accession>
<feature type="region of interest" description="Disordered" evidence="8">
    <location>
        <begin position="134"/>
        <end position="158"/>
    </location>
</feature>
<dbReference type="PANTHER" id="PTHR11229">
    <property type="entry name" value="50S RIBOSOMAL PROTEIN L3"/>
    <property type="match status" value="1"/>
</dbReference>
<dbReference type="InterPro" id="IPR000597">
    <property type="entry name" value="Ribosomal_uL3"/>
</dbReference>
<dbReference type="AlphaFoldDB" id="A0A7S6T9Z9"/>
<organism evidence="9">
    <name type="scientific">Poteriospumella lacustris</name>
    <dbReference type="NCBI Taxonomy" id="1117027"/>
    <lineage>
        <taxon>Eukaryota</taxon>
        <taxon>Sar</taxon>
        <taxon>Stramenopiles</taxon>
        <taxon>Ochrophyta</taxon>
        <taxon>Chrysophyceae</taxon>
        <taxon>Chromulinales</taxon>
        <taxon>Dinobryaceae</taxon>
        <taxon>Poteriospumella</taxon>
    </lineage>
</organism>
<dbReference type="Pfam" id="PF00297">
    <property type="entry name" value="Ribosomal_L3"/>
    <property type="match status" value="1"/>
</dbReference>
<geneLocation type="plastid" evidence="9"/>
<proteinExistence type="inferred from homology"/>
<dbReference type="HAMAP" id="MF_01325_B">
    <property type="entry name" value="Ribosomal_uL3_B"/>
    <property type="match status" value="1"/>
</dbReference>
<keyword evidence="4" id="KW-0694">RNA-binding</keyword>
<dbReference type="GO" id="GO:0009507">
    <property type="term" value="C:chloroplast"/>
    <property type="evidence" value="ECO:0007669"/>
    <property type="project" value="UniProtKB-SubCell"/>
</dbReference>
<dbReference type="InterPro" id="IPR019927">
    <property type="entry name" value="Ribosomal_uL3_bac/org-type"/>
</dbReference>
<evidence type="ECO:0000256" key="2">
    <source>
        <dbReference type="ARBA" id="ARBA00006540"/>
    </source>
</evidence>
<sequence length="210" mass="22850">MSIGCLGTKIGMTQVFNDKGESIPVTVIKTDTCYITQIKEEKICGYNAIQLGFSEFNSRNIKKFLTKPEMGHLLKKGLPLLKHLKEYKVDSVSKFKVGDKISTADFQIGDLVTISGKTIGKGNAGNIKKHHFSRGPMSHGSKHHRAQGSLGAGTTPSRVFPGKKMPGRLGNQKQTLKNLQVVGLDHDNHLILIKGSIPGKFGNLVSVSKL</sequence>
<evidence type="ECO:0000313" key="9">
    <source>
        <dbReference type="EMBL" id="QOU10687.1"/>
    </source>
</evidence>
<keyword evidence="9" id="KW-0934">Plastid</keyword>
<name>A0A7S6T9Z9_9STRA</name>